<dbReference type="AlphaFoldDB" id="A0A0D2JA38"/>
<dbReference type="InterPro" id="IPR036390">
    <property type="entry name" value="WH_DNA-bd_sf"/>
</dbReference>
<dbReference type="FunFam" id="1.10.10.10:FF:000079">
    <property type="entry name" value="GntR family transcriptional regulator"/>
    <property type="match status" value="1"/>
</dbReference>
<dbReference type="Pfam" id="PF07702">
    <property type="entry name" value="UTRA"/>
    <property type="match status" value="1"/>
</dbReference>
<dbReference type="Gene3D" id="3.40.1410.10">
    <property type="entry name" value="Chorismate lyase-like"/>
    <property type="match status" value="1"/>
</dbReference>
<dbReference type="SUPFAM" id="SSF46785">
    <property type="entry name" value="Winged helix' DNA-binding domain"/>
    <property type="match status" value="1"/>
</dbReference>
<dbReference type="PANTHER" id="PTHR44846">
    <property type="entry name" value="MANNOSYL-D-GLYCERATE TRANSPORT/METABOLISM SYSTEM REPRESSOR MNGR-RELATED"/>
    <property type="match status" value="1"/>
</dbReference>
<evidence type="ECO:0000256" key="1">
    <source>
        <dbReference type="ARBA" id="ARBA00023015"/>
    </source>
</evidence>
<name>A0A0D2JA38_9BACT</name>
<dbReference type="STRING" id="1429043.X474_18275"/>
<evidence type="ECO:0000256" key="3">
    <source>
        <dbReference type="ARBA" id="ARBA00023163"/>
    </source>
</evidence>
<keyword evidence="3" id="KW-0804">Transcription</keyword>
<keyword evidence="6" id="KW-1185">Reference proteome</keyword>
<dbReference type="InParanoid" id="A0A0D2JA38"/>
<feature type="domain" description="HTH gntR-type" evidence="4">
    <location>
        <begin position="24"/>
        <end position="92"/>
    </location>
</feature>
<protein>
    <recommendedName>
        <fullName evidence="4">HTH gntR-type domain-containing protein</fullName>
    </recommendedName>
</protein>
<evidence type="ECO:0000256" key="2">
    <source>
        <dbReference type="ARBA" id="ARBA00023125"/>
    </source>
</evidence>
<evidence type="ECO:0000259" key="4">
    <source>
        <dbReference type="PROSITE" id="PS50949"/>
    </source>
</evidence>
<dbReference type="SMART" id="SM00866">
    <property type="entry name" value="UTRA"/>
    <property type="match status" value="1"/>
</dbReference>
<dbReference type="Gene3D" id="1.10.10.10">
    <property type="entry name" value="Winged helix-like DNA-binding domain superfamily/Winged helix DNA-binding domain"/>
    <property type="match status" value="1"/>
</dbReference>
<comment type="caution">
    <text evidence="5">The sequence shown here is derived from an EMBL/GenBank/DDBJ whole genome shotgun (WGS) entry which is preliminary data.</text>
</comment>
<dbReference type="GO" id="GO:0003677">
    <property type="term" value="F:DNA binding"/>
    <property type="evidence" value="ECO:0007669"/>
    <property type="project" value="UniProtKB-KW"/>
</dbReference>
<gene>
    <name evidence="5" type="ORF">X474_18275</name>
</gene>
<dbReference type="Pfam" id="PF00392">
    <property type="entry name" value="GntR"/>
    <property type="match status" value="1"/>
</dbReference>
<keyword evidence="2" id="KW-0238">DNA-binding</keyword>
<dbReference type="PATRIC" id="fig|1429043.3.peg.3866"/>
<evidence type="ECO:0000313" key="6">
    <source>
        <dbReference type="Proteomes" id="UP000032233"/>
    </source>
</evidence>
<evidence type="ECO:0000313" key="5">
    <source>
        <dbReference type="EMBL" id="KIX12551.1"/>
    </source>
</evidence>
<dbReference type="CDD" id="cd07377">
    <property type="entry name" value="WHTH_GntR"/>
    <property type="match status" value="1"/>
</dbReference>
<accession>A0A0D2JA38</accession>
<dbReference type="GO" id="GO:0003700">
    <property type="term" value="F:DNA-binding transcription factor activity"/>
    <property type="evidence" value="ECO:0007669"/>
    <property type="project" value="InterPro"/>
</dbReference>
<sequence length="254" mass="29209">MLRKNHEKSDIFFQGQELDIKSAVPLYYQLKELIQAQIADNHWRQGQMIPSENELAEAFKVSSGTVKKALGELVSQGLLTRRQGKGTFVAKPDFNKSFIRFFRFGSKKEGVFPHSKVLASGTVDPMPEVAKALKLEPGQRTILIRRLRILEDIPLMLEDIHLPEEIFKGFDELDISQKLLYPIYDRKYHTPIIWAEEFLKPLTATQEAAGYLAIEPGQAVISIERIAYTYQDRPVEFRKSLGRGDKFSYHIEIR</sequence>
<dbReference type="Proteomes" id="UP000032233">
    <property type="component" value="Unassembled WGS sequence"/>
</dbReference>
<organism evidence="5 6">
    <name type="scientific">Dethiosulfatarculus sandiegensis</name>
    <dbReference type="NCBI Taxonomy" id="1429043"/>
    <lineage>
        <taxon>Bacteria</taxon>
        <taxon>Pseudomonadati</taxon>
        <taxon>Thermodesulfobacteriota</taxon>
        <taxon>Desulfarculia</taxon>
        <taxon>Desulfarculales</taxon>
        <taxon>Desulfarculaceae</taxon>
        <taxon>Dethiosulfatarculus</taxon>
    </lineage>
</organism>
<dbReference type="SMART" id="SM00345">
    <property type="entry name" value="HTH_GNTR"/>
    <property type="match status" value="1"/>
</dbReference>
<dbReference type="SUPFAM" id="SSF64288">
    <property type="entry name" value="Chorismate lyase-like"/>
    <property type="match status" value="1"/>
</dbReference>
<dbReference type="RefSeq" id="WP_052515312.1">
    <property type="nucleotide sequence ID" value="NZ_AZAC01000029.1"/>
</dbReference>
<dbReference type="FunCoup" id="A0A0D2JA38">
    <property type="interactions" value="15"/>
</dbReference>
<reference evidence="5 6" key="1">
    <citation type="submission" date="2013-11" db="EMBL/GenBank/DDBJ databases">
        <title>Metagenomic analysis of a methanogenic consortium involved in long chain n-alkane degradation.</title>
        <authorList>
            <person name="Davidova I.A."/>
            <person name="Callaghan A.V."/>
            <person name="Wawrik B."/>
            <person name="Pruitt S."/>
            <person name="Marks C."/>
            <person name="Duncan K.E."/>
            <person name="Suflita J.M."/>
        </authorList>
    </citation>
    <scope>NUCLEOTIDE SEQUENCE [LARGE SCALE GENOMIC DNA]</scope>
    <source>
        <strain evidence="5 6">SPR</strain>
    </source>
</reference>
<proteinExistence type="predicted"/>
<dbReference type="PRINTS" id="PR00035">
    <property type="entry name" value="HTHGNTR"/>
</dbReference>
<dbReference type="EMBL" id="AZAC01000029">
    <property type="protein sequence ID" value="KIX12551.1"/>
    <property type="molecule type" value="Genomic_DNA"/>
</dbReference>
<dbReference type="InterPro" id="IPR036388">
    <property type="entry name" value="WH-like_DNA-bd_sf"/>
</dbReference>
<dbReference type="PANTHER" id="PTHR44846:SF1">
    <property type="entry name" value="MANNOSYL-D-GLYCERATE TRANSPORT_METABOLISM SYSTEM REPRESSOR MNGR-RELATED"/>
    <property type="match status" value="1"/>
</dbReference>
<keyword evidence="1" id="KW-0805">Transcription regulation</keyword>
<dbReference type="GO" id="GO:0045892">
    <property type="term" value="P:negative regulation of DNA-templated transcription"/>
    <property type="evidence" value="ECO:0007669"/>
    <property type="project" value="TreeGrafter"/>
</dbReference>
<dbReference type="InterPro" id="IPR011663">
    <property type="entry name" value="UTRA"/>
</dbReference>
<dbReference type="PROSITE" id="PS50949">
    <property type="entry name" value="HTH_GNTR"/>
    <property type="match status" value="1"/>
</dbReference>
<dbReference type="OrthoDB" id="9794015at2"/>
<dbReference type="InterPro" id="IPR028978">
    <property type="entry name" value="Chorismate_lyase_/UTRA_dom_sf"/>
</dbReference>
<dbReference type="InterPro" id="IPR000524">
    <property type="entry name" value="Tscrpt_reg_HTH_GntR"/>
</dbReference>
<dbReference type="InterPro" id="IPR050679">
    <property type="entry name" value="Bact_HTH_transcr_reg"/>
</dbReference>